<dbReference type="GO" id="GO:0032196">
    <property type="term" value="P:transposition"/>
    <property type="evidence" value="ECO:0007669"/>
    <property type="project" value="UniProtKB-KW"/>
</dbReference>
<keyword evidence="5" id="KW-0233">DNA recombination</keyword>
<dbReference type="GO" id="GO:0003677">
    <property type="term" value="F:DNA binding"/>
    <property type="evidence" value="ECO:0007669"/>
    <property type="project" value="UniProtKB-KW"/>
</dbReference>
<dbReference type="Pfam" id="PF07282">
    <property type="entry name" value="Cas12f1-like_TNB"/>
    <property type="match status" value="1"/>
</dbReference>
<sequence length="410" mass="47141">MIVYEFKVKGKDKQYQAIDEAIRTSQFIQNKCLRHWIDNKDKKVDKYALNKYCAVLAAEFSFADELNSMARQSAAERSWSAIARFYDNCKKKVLGKKGFPKFKKNCRSVEYKSTGWKLSDTRKVITFSDKKGIGTLKLKGTYDLNHYDIKQIKRVRLVRRADGYYAQFAVDVDVRVEKQPTNQVVGIDLGLKYFIADNKGNVEPSPQFYRKSEKQLNRANRKKSKKFSAAKKKAKQWQSNNYHKARNRYARKHLRVSRQRKEYCKRLAYSVIQSNDLVAYEDLNVKGLVRNRHLAKSISDAGWYTLRQWLEYFGHKYGKVTVAVPPHNTSQNCSHCGQKVKKSLSTRTHICPHCGYVEDRDINAAINILRIGLSTVGHTGTYATGDLPSWAVGANLLSKGESMNVESPHL</sequence>
<accession>A0A2S0Q3T5</accession>
<evidence type="ECO:0000313" key="8">
    <source>
        <dbReference type="Proteomes" id="UP000244056"/>
    </source>
</evidence>
<evidence type="ECO:0000256" key="4">
    <source>
        <dbReference type="ARBA" id="ARBA00023125"/>
    </source>
</evidence>
<dbReference type="InterPro" id="IPR001959">
    <property type="entry name" value="Transposase"/>
</dbReference>
<dbReference type="InterPro" id="IPR051399">
    <property type="entry name" value="RNA-guided_DNA_endo/Transpos"/>
</dbReference>
<dbReference type="KEGG" id="nsp:BMF81_03441"/>
<dbReference type="GO" id="GO:0006310">
    <property type="term" value="P:DNA recombination"/>
    <property type="evidence" value="ECO:0007669"/>
    <property type="project" value="UniProtKB-KW"/>
</dbReference>
<dbReference type="PANTHER" id="PTHR30405">
    <property type="entry name" value="TRANSPOSASE"/>
    <property type="match status" value="1"/>
</dbReference>
<keyword evidence="3" id="KW-0815">Transposition</keyword>
<evidence type="ECO:0000259" key="6">
    <source>
        <dbReference type="PROSITE" id="PS00028"/>
    </source>
</evidence>
<dbReference type="EMBL" id="CP020114">
    <property type="protein sequence ID" value="AVZ31086.1"/>
    <property type="molecule type" value="Genomic_DNA"/>
</dbReference>
<name>A0A2S0Q3T5_NODSP</name>
<evidence type="ECO:0000313" key="7">
    <source>
        <dbReference type="EMBL" id="AVZ31086.1"/>
    </source>
</evidence>
<evidence type="ECO:0000256" key="3">
    <source>
        <dbReference type="ARBA" id="ARBA00022578"/>
    </source>
</evidence>
<dbReference type="NCBIfam" id="NF040570">
    <property type="entry name" value="guided_TnpB"/>
    <property type="match status" value="1"/>
</dbReference>
<keyword evidence="4" id="KW-0238">DNA-binding</keyword>
<protein>
    <submittedName>
        <fullName evidence="7">Putative transposase</fullName>
    </submittedName>
</protein>
<evidence type="ECO:0000256" key="5">
    <source>
        <dbReference type="ARBA" id="ARBA00023172"/>
    </source>
</evidence>
<dbReference type="PROSITE" id="PS00028">
    <property type="entry name" value="ZINC_FINGER_C2H2_1"/>
    <property type="match status" value="1"/>
</dbReference>
<dbReference type="InterPro" id="IPR010095">
    <property type="entry name" value="Cas12f1-like_TNB"/>
</dbReference>
<dbReference type="Pfam" id="PF01385">
    <property type="entry name" value="OrfB_IS605"/>
    <property type="match status" value="1"/>
</dbReference>
<dbReference type="RefSeq" id="WP_006198444.1">
    <property type="nucleotide sequence ID" value="NZ_CAWNZE010000001.1"/>
</dbReference>
<organism evidence="7 8">
    <name type="scientific">Nodularia spumigena UHCC 0039</name>
    <dbReference type="NCBI Taxonomy" id="1914872"/>
    <lineage>
        <taxon>Bacteria</taxon>
        <taxon>Bacillati</taxon>
        <taxon>Cyanobacteriota</taxon>
        <taxon>Cyanophyceae</taxon>
        <taxon>Nostocales</taxon>
        <taxon>Nodulariaceae</taxon>
        <taxon>Nodularia</taxon>
    </lineage>
</organism>
<comment type="similarity">
    <text evidence="2">In the N-terminal section; belongs to the transposase 2 family.</text>
</comment>
<evidence type="ECO:0000256" key="1">
    <source>
        <dbReference type="ARBA" id="ARBA00008761"/>
    </source>
</evidence>
<feature type="domain" description="C2H2-type" evidence="6">
    <location>
        <begin position="333"/>
        <end position="353"/>
    </location>
</feature>
<comment type="similarity">
    <text evidence="1">In the C-terminal section; belongs to the transposase 35 family.</text>
</comment>
<proteinExistence type="inferred from homology"/>
<evidence type="ECO:0000256" key="2">
    <source>
        <dbReference type="ARBA" id="ARBA00011044"/>
    </source>
</evidence>
<dbReference type="Proteomes" id="UP000244056">
    <property type="component" value="Chromosome"/>
</dbReference>
<dbReference type="PANTHER" id="PTHR30405:SF25">
    <property type="entry name" value="RNA-GUIDED DNA ENDONUCLEASE INSQ-RELATED"/>
    <property type="match status" value="1"/>
</dbReference>
<dbReference type="GeneID" id="78018713"/>
<reference evidence="7 8" key="1">
    <citation type="submission" date="2017-03" db="EMBL/GenBank/DDBJ databases">
        <title>Comparative genomics of the toxic Baltic Sea cyanobacteria Nodularia spumigena UHCC 0039 and its response on varying salinity.</title>
        <authorList>
            <person name="Teikari J.E."/>
        </authorList>
    </citation>
    <scope>NUCLEOTIDE SEQUENCE [LARGE SCALE GENOMIC DNA]</scope>
    <source>
        <strain evidence="7 8">UHCC 0039</strain>
    </source>
</reference>
<dbReference type="InterPro" id="IPR013087">
    <property type="entry name" value="Znf_C2H2_type"/>
</dbReference>
<gene>
    <name evidence="7" type="ORF">BMF81_03441</name>
</gene>
<dbReference type="AlphaFoldDB" id="A0A2S0Q3T5"/>